<name>A0ABR1K7J6_9AGAR</name>
<organism evidence="2 3">
    <name type="scientific">Marasmiellus scandens</name>
    <dbReference type="NCBI Taxonomy" id="2682957"/>
    <lineage>
        <taxon>Eukaryota</taxon>
        <taxon>Fungi</taxon>
        <taxon>Dikarya</taxon>
        <taxon>Basidiomycota</taxon>
        <taxon>Agaricomycotina</taxon>
        <taxon>Agaricomycetes</taxon>
        <taxon>Agaricomycetidae</taxon>
        <taxon>Agaricales</taxon>
        <taxon>Marasmiineae</taxon>
        <taxon>Omphalotaceae</taxon>
        <taxon>Marasmiellus</taxon>
    </lineage>
</organism>
<dbReference type="NCBIfam" id="TIGR03561">
    <property type="entry name" value="organ_hyd_perox"/>
    <property type="match status" value="1"/>
</dbReference>
<comment type="caution">
    <text evidence="2">The sequence shown here is derived from an EMBL/GenBank/DDBJ whole genome shotgun (WGS) entry which is preliminary data.</text>
</comment>
<dbReference type="InterPro" id="IPR015946">
    <property type="entry name" value="KH_dom-like_a/b"/>
</dbReference>
<evidence type="ECO:0000313" key="3">
    <source>
        <dbReference type="Proteomes" id="UP001498398"/>
    </source>
</evidence>
<proteinExistence type="inferred from homology"/>
<reference evidence="2 3" key="1">
    <citation type="submission" date="2024-01" db="EMBL/GenBank/DDBJ databases">
        <title>A draft genome for the cacao thread blight pathogen Marasmiellus scandens.</title>
        <authorList>
            <person name="Baruah I.K."/>
            <person name="Leung J."/>
            <person name="Bukari Y."/>
            <person name="Amoako-Attah I."/>
            <person name="Meinhardt L.W."/>
            <person name="Bailey B.A."/>
            <person name="Cohen S.P."/>
        </authorList>
    </citation>
    <scope>NUCLEOTIDE SEQUENCE [LARGE SCALE GENOMIC DNA]</scope>
    <source>
        <strain evidence="2 3">GH-19</strain>
    </source>
</reference>
<dbReference type="Gene3D" id="2.20.25.10">
    <property type="match status" value="1"/>
</dbReference>
<dbReference type="InterPro" id="IPR019953">
    <property type="entry name" value="OHR"/>
</dbReference>
<dbReference type="Gene3D" id="3.30.300.20">
    <property type="match status" value="1"/>
</dbReference>
<protein>
    <recommendedName>
        <fullName evidence="4">Organic hydroperoxide resistance protein</fullName>
    </recommendedName>
</protein>
<dbReference type="SUPFAM" id="SSF82784">
    <property type="entry name" value="OsmC-like"/>
    <property type="match status" value="1"/>
</dbReference>
<accession>A0ABR1K7J6</accession>
<evidence type="ECO:0008006" key="4">
    <source>
        <dbReference type="Google" id="ProtNLM"/>
    </source>
</evidence>
<dbReference type="Proteomes" id="UP001498398">
    <property type="component" value="Unassembled WGS sequence"/>
</dbReference>
<dbReference type="InterPro" id="IPR036102">
    <property type="entry name" value="OsmC/Ohrsf"/>
</dbReference>
<evidence type="ECO:0000256" key="1">
    <source>
        <dbReference type="ARBA" id="ARBA00007378"/>
    </source>
</evidence>
<dbReference type="PANTHER" id="PTHR33797:SF2">
    <property type="entry name" value="ORGANIC HYDROPEROXIDE RESISTANCE PROTEIN-LIKE"/>
    <property type="match status" value="1"/>
</dbReference>
<evidence type="ECO:0000313" key="2">
    <source>
        <dbReference type="EMBL" id="KAK7473157.1"/>
    </source>
</evidence>
<dbReference type="InterPro" id="IPR003718">
    <property type="entry name" value="OsmC/Ohr_fam"/>
</dbReference>
<dbReference type="Pfam" id="PF02566">
    <property type="entry name" value="OsmC"/>
    <property type="match status" value="1"/>
</dbReference>
<sequence length="163" mass="16934">MFAARSAVKASSLGMLKSSLSTQSRSVVTLKNVKYTAQAEASGAGRNGKVSSGNLNLNLALPKEMGGTGQGENPEQLFAMGYSSCLLGAIQAVARQKGKADAVKDAKVHANVSIGEVEGMPGFGIKVDIKVEGVEDELLQAGHEFCPYSRILKHGAVVNVSKA</sequence>
<dbReference type="EMBL" id="JBANRG010000001">
    <property type="protein sequence ID" value="KAK7473157.1"/>
    <property type="molecule type" value="Genomic_DNA"/>
</dbReference>
<keyword evidence="3" id="KW-1185">Reference proteome</keyword>
<dbReference type="PANTHER" id="PTHR33797">
    <property type="entry name" value="ORGANIC HYDROPEROXIDE RESISTANCE PROTEIN-LIKE"/>
    <property type="match status" value="1"/>
</dbReference>
<gene>
    <name evidence="2" type="ORF">VKT23_001257</name>
</gene>
<comment type="similarity">
    <text evidence="1">Belongs to the OsmC/Ohr family.</text>
</comment>